<reference evidence="2" key="1">
    <citation type="submission" date="2017-02" db="UniProtKB">
        <authorList>
            <consortium name="WormBaseParasite"/>
        </authorList>
    </citation>
    <scope>IDENTIFICATION</scope>
</reference>
<dbReference type="Proteomes" id="UP000036681">
    <property type="component" value="Unplaced"/>
</dbReference>
<proteinExistence type="predicted"/>
<keyword evidence="1" id="KW-1185">Reference proteome</keyword>
<accession>A0A0M3HFM0</accession>
<name>A0A0M3HFM0_ASCLU</name>
<protein>
    <submittedName>
        <fullName evidence="2">Ovule protein</fullName>
    </submittedName>
</protein>
<evidence type="ECO:0000313" key="1">
    <source>
        <dbReference type="Proteomes" id="UP000036681"/>
    </source>
</evidence>
<sequence>LESRSLKLIKVLFERPQRNIALWSVFLCISEFKWNFHCLGINV</sequence>
<dbReference type="WBParaSite" id="ALUE_0000031501-mRNA-1">
    <property type="protein sequence ID" value="ALUE_0000031501-mRNA-1"/>
    <property type="gene ID" value="ALUE_0000031501"/>
</dbReference>
<organism evidence="1 2">
    <name type="scientific">Ascaris lumbricoides</name>
    <name type="common">Giant roundworm</name>
    <dbReference type="NCBI Taxonomy" id="6252"/>
    <lineage>
        <taxon>Eukaryota</taxon>
        <taxon>Metazoa</taxon>
        <taxon>Ecdysozoa</taxon>
        <taxon>Nematoda</taxon>
        <taxon>Chromadorea</taxon>
        <taxon>Rhabditida</taxon>
        <taxon>Spirurina</taxon>
        <taxon>Ascaridomorpha</taxon>
        <taxon>Ascaridoidea</taxon>
        <taxon>Ascarididae</taxon>
        <taxon>Ascaris</taxon>
    </lineage>
</organism>
<evidence type="ECO:0000313" key="2">
    <source>
        <dbReference type="WBParaSite" id="ALUE_0000031501-mRNA-1"/>
    </source>
</evidence>
<dbReference type="AlphaFoldDB" id="A0A0M3HFM0"/>